<dbReference type="RefSeq" id="WP_315603086.1">
    <property type="nucleotide sequence ID" value="NZ_CP130318.1"/>
</dbReference>
<reference evidence="1 2" key="1">
    <citation type="submission" date="2022-02" db="EMBL/GenBank/DDBJ databases">
        <title>Paenibacillus sp. MBLB1776 Whole Genome Shotgun Sequencing.</title>
        <authorList>
            <person name="Hwang C.Y."/>
            <person name="Cho E.-S."/>
            <person name="Seo M.-J."/>
        </authorList>
    </citation>
    <scope>NUCLEOTIDE SEQUENCE [LARGE SCALE GENOMIC DNA]</scope>
    <source>
        <strain evidence="1 2">MBLB1776</strain>
    </source>
</reference>
<gene>
    <name evidence="1" type="ORF">MJA45_16940</name>
</gene>
<dbReference type="EMBL" id="CP130318">
    <property type="protein sequence ID" value="WNQ09314.1"/>
    <property type="molecule type" value="Genomic_DNA"/>
</dbReference>
<evidence type="ECO:0000313" key="1">
    <source>
        <dbReference type="EMBL" id="WNQ09314.1"/>
    </source>
</evidence>
<keyword evidence="2" id="KW-1185">Reference proteome</keyword>
<dbReference type="Proteomes" id="UP001305702">
    <property type="component" value="Chromosome"/>
</dbReference>
<protein>
    <submittedName>
        <fullName evidence="1">Uncharacterized protein</fullName>
    </submittedName>
</protein>
<dbReference type="AlphaFoldDB" id="A0AA96RFS5"/>
<organism evidence="1 2">
    <name type="scientific">Paenibacillus aurantius</name>
    <dbReference type="NCBI Taxonomy" id="2918900"/>
    <lineage>
        <taxon>Bacteria</taxon>
        <taxon>Bacillati</taxon>
        <taxon>Bacillota</taxon>
        <taxon>Bacilli</taxon>
        <taxon>Bacillales</taxon>
        <taxon>Paenibacillaceae</taxon>
        <taxon>Paenibacillus</taxon>
    </lineage>
</organism>
<dbReference type="KEGG" id="paun:MJA45_16940"/>
<sequence>MRLSFWLGGIAGAAAAIYLTKGNRRPMVMSTMTSAGQSLGKMFNNAKSAVADRMESKNQSASHSAMNYPYGQSGLNEVSQFANQDAGVKAEVNAILADNHQKSAYSPSQVR</sequence>
<evidence type="ECO:0000313" key="2">
    <source>
        <dbReference type="Proteomes" id="UP001305702"/>
    </source>
</evidence>
<proteinExistence type="predicted"/>
<accession>A0AA96RFS5</accession>
<name>A0AA96RFS5_9BACL</name>